<evidence type="ECO:0000313" key="1">
    <source>
        <dbReference type="EMBL" id="REC76082.1"/>
    </source>
</evidence>
<dbReference type="EMBL" id="QNUH01000012">
    <property type="protein sequence ID" value="REC76082.1"/>
    <property type="molecule type" value="Genomic_DNA"/>
</dbReference>
<accession>A0A3D9DDJ3</accession>
<evidence type="ECO:0000313" key="2">
    <source>
        <dbReference type="Proteomes" id="UP000257030"/>
    </source>
</evidence>
<gene>
    <name evidence="1" type="ORF">DRF60_14455</name>
</gene>
<name>A0A3D9DDJ3_9FLAO</name>
<dbReference type="AlphaFoldDB" id="A0A3D9DDJ3"/>
<protein>
    <submittedName>
        <fullName evidence="1">Uncharacterized protein</fullName>
    </submittedName>
</protein>
<dbReference type="Proteomes" id="UP000257030">
    <property type="component" value="Unassembled WGS sequence"/>
</dbReference>
<reference evidence="1 2" key="1">
    <citation type="journal article" date="2010" name="Syst. Appl. Microbiol.">
        <title>Four new species of Chryseobacterium from the rhizosphere of coastal sand dune plants, Chryseobacterium elymi sp. nov., Chryseobacterium hagamense sp. nov., Chryseobacterium lathyri sp. nov. and Chryseobacterium rhizosphaerae sp. nov.</title>
        <authorList>
            <person name="Cho S.H."/>
            <person name="Lee K.S."/>
            <person name="Shin D.S."/>
            <person name="Han J.H."/>
            <person name="Park K.S."/>
            <person name="Lee C.H."/>
            <person name="Park K.H."/>
            <person name="Kim S.B."/>
        </authorList>
    </citation>
    <scope>NUCLEOTIDE SEQUENCE [LARGE SCALE GENOMIC DNA]</scope>
    <source>
        <strain evidence="1 2">KCTC 22547</strain>
    </source>
</reference>
<proteinExistence type="predicted"/>
<comment type="caution">
    <text evidence="1">The sequence shown here is derived from an EMBL/GenBank/DDBJ whole genome shotgun (WGS) entry which is preliminary data.</text>
</comment>
<dbReference type="RefSeq" id="WP_116012731.1">
    <property type="nucleotide sequence ID" value="NZ_QNUH01000012.1"/>
</dbReference>
<organism evidence="1 2">
    <name type="scientific">Chryseobacterium elymi</name>
    <dbReference type="NCBI Taxonomy" id="395936"/>
    <lineage>
        <taxon>Bacteria</taxon>
        <taxon>Pseudomonadati</taxon>
        <taxon>Bacteroidota</taxon>
        <taxon>Flavobacteriia</taxon>
        <taxon>Flavobacteriales</taxon>
        <taxon>Weeksellaceae</taxon>
        <taxon>Chryseobacterium group</taxon>
        <taxon>Chryseobacterium</taxon>
    </lineage>
</organism>
<sequence length="234" mass="27455">MKQLLYILIFYASNLFCQDLPEGIGPYKIDKLTIKQFDSITKSQNLKLIECVGMNCLYSNLNKPNVYVKVIPNTKEVSDNSYPTYYLDNVTTYNIKNLKINNKYTIGFANLIFVDNILSFIHFSDVTGYLSMDFETKYGLGELSKTERDDYCYINRERISFTKKNYYRTYTNGNIEINRVISDGKDDNCDQKTSLYFIAENLETIKKIKTENKAKEEFFKNIENNKKRDELKDL</sequence>
<keyword evidence="2" id="KW-1185">Reference proteome</keyword>